<keyword evidence="7" id="KW-0472">Membrane</keyword>
<dbReference type="PROSITE" id="PS00211">
    <property type="entry name" value="ABC_TRANSPORTER_1"/>
    <property type="match status" value="1"/>
</dbReference>
<evidence type="ECO:0000256" key="5">
    <source>
        <dbReference type="ARBA" id="ARBA00022741"/>
    </source>
</evidence>
<evidence type="ECO:0000256" key="1">
    <source>
        <dbReference type="ARBA" id="ARBA00005417"/>
    </source>
</evidence>
<dbReference type="InterPro" id="IPR027417">
    <property type="entry name" value="P-loop_NTPase"/>
</dbReference>
<accession>A0A9X3UID5</accession>
<evidence type="ECO:0000256" key="3">
    <source>
        <dbReference type="ARBA" id="ARBA00022597"/>
    </source>
</evidence>
<evidence type="ECO:0000256" key="6">
    <source>
        <dbReference type="ARBA" id="ARBA00022840"/>
    </source>
</evidence>
<dbReference type="PANTHER" id="PTHR43790">
    <property type="entry name" value="CARBOHYDRATE TRANSPORT ATP-BINDING PROTEIN MG119-RELATED"/>
    <property type="match status" value="1"/>
</dbReference>
<organism evidence="9 10">
    <name type="scientific">Hoeflea prorocentri</name>
    <dbReference type="NCBI Taxonomy" id="1922333"/>
    <lineage>
        <taxon>Bacteria</taxon>
        <taxon>Pseudomonadati</taxon>
        <taxon>Pseudomonadota</taxon>
        <taxon>Alphaproteobacteria</taxon>
        <taxon>Hyphomicrobiales</taxon>
        <taxon>Rhizobiaceae</taxon>
        <taxon>Hoeflea</taxon>
    </lineage>
</organism>
<dbReference type="AlphaFoldDB" id="A0A9X3UID5"/>
<evidence type="ECO:0000259" key="8">
    <source>
        <dbReference type="PROSITE" id="PS50893"/>
    </source>
</evidence>
<keyword evidence="5" id="KW-0547">Nucleotide-binding</keyword>
<keyword evidence="3" id="KW-0762">Sugar transport</keyword>
<dbReference type="GO" id="GO:0016887">
    <property type="term" value="F:ATP hydrolysis activity"/>
    <property type="evidence" value="ECO:0007669"/>
    <property type="project" value="InterPro"/>
</dbReference>
<keyword evidence="4" id="KW-0677">Repeat</keyword>
<proteinExistence type="inferred from homology"/>
<dbReference type="InterPro" id="IPR050107">
    <property type="entry name" value="ABC_carbohydrate_import_ATPase"/>
</dbReference>
<evidence type="ECO:0000313" key="9">
    <source>
        <dbReference type="EMBL" id="MDA5399748.1"/>
    </source>
</evidence>
<dbReference type="CDD" id="cd03215">
    <property type="entry name" value="ABC_Carb_Monos_II"/>
    <property type="match status" value="1"/>
</dbReference>
<evidence type="ECO:0000256" key="2">
    <source>
        <dbReference type="ARBA" id="ARBA00022448"/>
    </source>
</evidence>
<evidence type="ECO:0000256" key="7">
    <source>
        <dbReference type="ARBA" id="ARBA00023136"/>
    </source>
</evidence>
<protein>
    <submittedName>
        <fullName evidence="9">ATP-binding cassette domain-containing protein</fullName>
    </submittedName>
</protein>
<keyword evidence="2" id="KW-0813">Transport</keyword>
<dbReference type="EMBL" id="JAPJZI010000001">
    <property type="protein sequence ID" value="MDA5399748.1"/>
    <property type="molecule type" value="Genomic_DNA"/>
</dbReference>
<evidence type="ECO:0000313" key="10">
    <source>
        <dbReference type="Proteomes" id="UP001151234"/>
    </source>
</evidence>
<dbReference type="SUPFAM" id="SSF52540">
    <property type="entry name" value="P-loop containing nucleoside triphosphate hydrolases"/>
    <property type="match status" value="1"/>
</dbReference>
<keyword evidence="10" id="KW-1185">Reference proteome</keyword>
<keyword evidence="6 9" id="KW-0067">ATP-binding</keyword>
<dbReference type="Proteomes" id="UP001151234">
    <property type="component" value="Unassembled WGS sequence"/>
</dbReference>
<feature type="domain" description="ABC transporter" evidence="8">
    <location>
        <begin position="2"/>
        <end position="248"/>
    </location>
</feature>
<dbReference type="PROSITE" id="PS50893">
    <property type="entry name" value="ABC_TRANSPORTER_2"/>
    <property type="match status" value="1"/>
</dbReference>
<dbReference type="Gene3D" id="3.40.50.300">
    <property type="entry name" value="P-loop containing nucleotide triphosphate hydrolases"/>
    <property type="match status" value="1"/>
</dbReference>
<comment type="similarity">
    <text evidence="1">Belongs to the ABC transporter superfamily.</text>
</comment>
<name>A0A9X3UID5_9HYPH</name>
<evidence type="ECO:0000256" key="4">
    <source>
        <dbReference type="ARBA" id="ARBA00022737"/>
    </source>
</evidence>
<dbReference type="PANTHER" id="PTHR43790:SF9">
    <property type="entry name" value="GALACTOFURANOSE TRANSPORTER ATP-BINDING PROTEIN YTFR"/>
    <property type="match status" value="1"/>
</dbReference>
<sequence>MSDRPSVLSVSGLRLEPDSPPIDVEIEAGRIVGLAGLDGHGQDLFIQALAGLHASPEGSIEAMTEKGGQPVRTYAEAGRAGLAYLPSDRKKNGIFPMLGVADNFLLGSAEEFAPRGWIRSKHVREKLEAFRKELSMSFASYTTPIRNLSGGNQQKVLLARIMAANPRVLLLNDPTRGVDIQTRHALYDYFRRAVNELGMTIVLFSTELDELVELCDEVLVFRDAGIFSTLPRAELSLDGLMQSMFGQGEGATA</sequence>
<dbReference type="RefSeq" id="WP_267991168.1">
    <property type="nucleotide sequence ID" value="NZ_JAPJZI010000001.1"/>
</dbReference>
<dbReference type="InterPro" id="IPR003439">
    <property type="entry name" value="ABC_transporter-like_ATP-bd"/>
</dbReference>
<dbReference type="InterPro" id="IPR017871">
    <property type="entry name" value="ABC_transporter-like_CS"/>
</dbReference>
<dbReference type="Pfam" id="PF00005">
    <property type="entry name" value="ABC_tran"/>
    <property type="match status" value="1"/>
</dbReference>
<comment type="caution">
    <text evidence="9">The sequence shown here is derived from an EMBL/GenBank/DDBJ whole genome shotgun (WGS) entry which is preliminary data.</text>
</comment>
<gene>
    <name evidence="9" type="ORF">OQ273_14295</name>
</gene>
<dbReference type="GO" id="GO:0005524">
    <property type="term" value="F:ATP binding"/>
    <property type="evidence" value="ECO:0007669"/>
    <property type="project" value="UniProtKB-KW"/>
</dbReference>
<reference evidence="9" key="1">
    <citation type="submission" date="2022-11" db="EMBL/GenBank/DDBJ databases">
        <title>Draft genome sequence of Hoeflea poritis E7-10 and Hoeflea prorocentri PM5-8, separated from scleractinian coral Porites lutea and marine dinoflagellate.</title>
        <authorList>
            <person name="Zhang G."/>
            <person name="Wei Q."/>
            <person name="Cai L."/>
        </authorList>
    </citation>
    <scope>NUCLEOTIDE SEQUENCE</scope>
    <source>
        <strain evidence="9">PM5-8</strain>
    </source>
</reference>